<dbReference type="Pfam" id="PF01381">
    <property type="entry name" value="HTH_3"/>
    <property type="match status" value="1"/>
</dbReference>
<dbReference type="OrthoDB" id="7871319at2"/>
<proteinExistence type="predicted"/>
<organism evidence="2 3">
    <name type="scientific">Paracoccus aestuarii</name>
    <dbReference type="NCBI Taxonomy" id="453842"/>
    <lineage>
        <taxon>Bacteria</taxon>
        <taxon>Pseudomonadati</taxon>
        <taxon>Pseudomonadota</taxon>
        <taxon>Alphaproteobacteria</taxon>
        <taxon>Rhodobacterales</taxon>
        <taxon>Paracoccaceae</taxon>
        <taxon>Paracoccus</taxon>
    </lineage>
</organism>
<dbReference type="Gene3D" id="1.10.260.40">
    <property type="entry name" value="lambda repressor-like DNA-binding domains"/>
    <property type="match status" value="1"/>
</dbReference>
<keyword evidence="3" id="KW-1185">Reference proteome</keyword>
<name>A0A418ZZT1_9RHOB</name>
<dbReference type="CDD" id="cd00093">
    <property type="entry name" value="HTH_XRE"/>
    <property type="match status" value="1"/>
</dbReference>
<reference evidence="2 3" key="1">
    <citation type="submission" date="2018-09" db="EMBL/GenBank/DDBJ databases">
        <title>Paracoccus onubensis nov. sp. a moderate halophilic bacterium isolated from Gruta de las Maravillas (Aracena, Spain).</title>
        <authorList>
            <person name="Jurado V."/>
            <person name="Gutierrez-Patricio S."/>
            <person name="Gonzalez-Pimentel J.L."/>
            <person name="Laiz L."/>
            <person name="Saiz-Jimenez C."/>
        </authorList>
    </citation>
    <scope>NUCLEOTIDE SEQUENCE [LARGE SCALE GENOMIC DNA]</scope>
    <source>
        <strain evidence="2 3">DSM 19484</strain>
    </source>
</reference>
<protein>
    <submittedName>
        <fullName evidence="2">Helix-turn-helix domain-containing protein</fullName>
    </submittedName>
</protein>
<feature type="domain" description="HTH cro/C1-type" evidence="1">
    <location>
        <begin position="6"/>
        <end position="36"/>
    </location>
</feature>
<dbReference type="RefSeq" id="WP_119885517.1">
    <property type="nucleotide sequence ID" value="NZ_CP067169.1"/>
</dbReference>
<dbReference type="SUPFAM" id="SSF47413">
    <property type="entry name" value="lambda repressor-like DNA-binding domains"/>
    <property type="match status" value="1"/>
</dbReference>
<comment type="caution">
    <text evidence="2">The sequence shown here is derived from an EMBL/GenBank/DDBJ whole genome shotgun (WGS) entry which is preliminary data.</text>
</comment>
<dbReference type="PROSITE" id="PS50943">
    <property type="entry name" value="HTH_CROC1"/>
    <property type="match status" value="1"/>
</dbReference>
<dbReference type="GO" id="GO:0003677">
    <property type="term" value="F:DNA binding"/>
    <property type="evidence" value="ECO:0007669"/>
    <property type="project" value="InterPro"/>
</dbReference>
<sequence length="72" mass="8150">MTPTELKQARQSLGLSTAQLAALLDTDPQTIRRMEQSESASTFRTPAPRMVRLIRAYLDGYRPTDWPKGDDK</sequence>
<gene>
    <name evidence="2" type="ORF">D3P06_05050</name>
</gene>
<dbReference type="Proteomes" id="UP000285530">
    <property type="component" value="Unassembled WGS sequence"/>
</dbReference>
<dbReference type="EMBL" id="QZEV01000014">
    <property type="protein sequence ID" value="RJL06029.1"/>
    <property type="molecule type" value="Genomic_DNA"/>
</dbReference>
<dbReference type="InterPro" id="IPR001387">
    <property type="entry name" value="Cro/C1-type_HTH"/>
</dbReference>
<accession>A0A418ZZT1</accession>
<dbReference type="AlphaFoldDB" id="A0A418ZZT1"/>
<evidence type="ECO:0000313" key="2">
    <source>
        <dbReference type="EMBL" id="RJL06029.1"/>
    </source>
</evidence>
<evidence type="ECO:0000313" key="3">
    <source>
        <dbReference type="Proteomes" id="UP000285530"/>
    </source>
</evidence>
<evidence type="ECO:0000259" key="1">
    <source>
        <dbReference type="PROSITE" id="PS50943"/>
    </source>
</evidence>
<dbReference type="InterPro" id="IPR010982">
    <property type="entry name" value="Lambda_DNA-bd_dom_sf"/>
</dbReference>